<gene>
    <name evidence="4" type="ORF">BYL167_LOCUS20172</name>
    <name evidence="3" type="ORF">CJN711_LOCUS37423</name>
    <name evidence="2" type="ORF">KQP761_LOCUS12175</name>
</gene>
<dbReference type="EMBL" id="CAJNOW010005592">
    <property type="protein sequence ID" value="CAF1454490.1"/>
    <property type="molecule type" value="Genomic_DNA"/>
</dbReference>
<dbReference type="EMBL" id="CAJOBH010008778">
    <property type="protein sequence ID" value="CAF4122924.1"/>
    <property type="molecule type" value="Genomic_DNA"/>
</dbReference>
<evidence type="ECO:0000256" key="1">
    <source>
        <dbReference type="SAM" id="SignalP"/>
    </source>
</evidence>
<dbReference type="EMBL" id="CAJNOV010018185">
    <property type="protein sequence ID" value="CAF1617469.1"/>
    <property type="molecule type" value="Genomic_DNA"/>
</dbReference>
<name>A0A816C089_9BILA</name>
<reference evidence="3" key="1">
    <citation type="submission" date="2021-02" db="EMBL/GenBank/DDBJ databases">
        <authorList>
            <person name="Nowell W R."/>
        </authorList>
    </citation>
    <scope>NUCLEOTIDE SEQUENCE</scope>
</reference>
<accession>A0A816C089</accession>
<feature type="chain" id="PRO_5035608744" evidence="1">
    <location>
        <begin position="20"/>
        <end position="127"/>
    </location>
</feature>
<organism evidence="3 5">
    <name type="scientific">Rotaria magnacalcarata</name>
    <dbReference type="NCBI Taxonomy" id="392030"/>
    <lineage>
        <taxon>Eukaryota</taxon>
        <taxon>Metazoa</taxon>
        <taxon>Spiralia</taxon>
        <taxon>Gnathifera</taxon>
        <taxon>Rotifera</taxon>
        <taxon>Eurotatoria</taxon>
        <taxon>Bdelloidea</taxon>
        <taxon>Philodinida</taxon>
        <taxon>Philodinidae</taxon>
        <taxon>Rotaria</taxon>
    </lineage>
</organism>
<evidence type="ECO:0000313" key="3">
    <source>
        <dbReference type="EMBL" id="CAF1617469.1"/>
    </source>
</evidence>
<protein>
    <submittedName>
        <fullName evidence="3">Uncharacterized protein</fullName>
    </submittedName>
</protein>
<dbReference type="Proteomes" id="UP000663834">
    <property type="component" value="Unassembled WGS sequence"/>
</dbReference>
<dbReference type="Proteomes" id="UP000681967">
    <property type="component" value="Unassembled WGS sequence"/>
</dbReference>
<dbReference type="Proteomes" id="UP000663855">
    <property type="component" value="Unassembled WGS sequence"/>
</dbReference>
<evidence type="ECO:0000313" key="2">
    <source>
        <dbReference type="EMBL" id="CAF1454490.1"/>
    </source>
</evidence>
<keyword evidence="1" id="KW-0732">Signal</keyword>
<feature type="signal peptide" evidence="1">
    <location>
        <begin position="1"/>
        <end position="19"/>
    </location>
</feature>
<comment type="caution">
    <text evidence="3">The sequence shown here is derived from an EMBL/GenBank/DDBJ whole genome shotgun (WGS) entry which is preliminary data.</text>
</comment>
<evidence type="ECO:0000313" key="4">
    <source>
        <dbReference type="EMBL" id="CAF4122924.1"/>
    </source>
</evidence>
<sequence>MLILISIILFSTLPYATFTQNTVFTVSIDKSTELSAEEFLLSRIVTNLSSITFSCPFFPSPSSVFSEQAKLICFCRKSTLFRPNQQWIVDKLYRSCQVGARVTNIFGSNNASGASAIASTQNLNVNQ</sequence>
<evidence type="ECO:0000313" key="5">
    <source>
        <dbReference type="Proteomes" id="UP000663855"/>
    </source>
</evidence>
<proteinExistence type="predicted"/>
<dbReference type="AlphaFoldDB" id="A0A816C089"/>